<dbReference type="EMBL" id="JAWPEI010000012">
    <property type="protein sequence ID" value="KAK4708556.1"/>
    <property type="molecule type" value="Genomic_DNA"/>
</dbReference>
<sequence>MKIIFHKFNKNKDEDLGTTDLVGWIIAVESTLNNDLQKVLCFLIIYMYTYPFVLIDSKILFYSGFSLIYTDGLRNLDHDSNTITTPSLEIQTPIYLVATNYSHNSTFSNNNLIDNIYSAGMNDEEGIDSTIMYDAPHPELVARLEKEILDTNPGGIKRPSRGFLLLGPLETGKTLLPKAISKLLVQIDGLNNSNSLCYYKKRLEKRIYIPLPDFKSRKELIKINLKSIKLAPKLDIFQVAQRTEGYSGDDLTNICRDASFNGMRQKISGKTMMDDLLEA</sequence>
<name>A0AAV9K5F8_9SOLN</name>
<dbReference type="GO" id="GO:0015630">
    <property type="term" value="C:microtubule cytoskeleton"/>
    <property type="evidence" value="ECO:0007669"/>
    <property type="project" value="TreeGrafter"/>
</dbReference>
<dbReference type="InterPro" id="IPR041569">
    <property type="entry name" value="AAA_lid_3"/>
</dbReference>
<organism evidence="2 3">
    <name type="scientific">Solanum pinnatisectum</name>
    <name type="common">tansyleaf nightshade</name>
    <dbReference type="NCBI Taxonomy" id="50273"/>
    <lineage>
        <taxon>Eukaryota</taxon>
        <taxon>Viridiplantae</taxon>
        <taxon>Streptophyta</taxon>
        <taxon>Embryophyta</taxon>
        <taxon>Tracheophyta</taxon>
        <taxon>Spermatophyta</taxon>
        <taxon>Magnoliopsida</taxon>
        <taxon>eudicotyledons</taxon>
        <taxon>Gunneridae</taxon>
        <taxon>Pentapetalae</taxon>
        <taxon>asterids</taxon>
        <taxon>lamiids</taxon>
        <taxon>Solanales</taxon>
        <taxon>Solanaceae</taxon>
        <taxon>Solanoideae</taxon>
        <taxon>Solaneae</taxon>
        <taxon>Solanum</taxon>
    </lineage>
</organism>
<accession>A0AAV9K5F8</accession>
<comment type="caution">
    <text evidence="2">The sequence shown here is derived from an EMBL/GenBank/DDBJ whole genome shotgun (WGS) entry which is preliminary data.</text>
</comment>
<protein>
    <recommendedName>
        <fullName evidence="1">AAA ATPase AAA+ lid domain-containing protein</fullName>
    </recommendedName>
</protein>
<evidence type="ECO:0000259" key="1">
    <source>
        <dbReference type="Pfam" id="PF17862"/>
    </source>
</evidence>
<feature type="domain" description="AAA ATPase AAA+ lid" evidence="1">
    <location>
        <begin position="234"/>
        <end position="276"/>
    </location>
</feature>
<evidence type="ECO:0000313" key="2">
    <source>
        <dbReference type="EMBL" id="KAK4708556.1"/>
    </source>
</evidence>
<dbReference type="PANTHER" id="PTHR23074:SF150">
    <property type="entry name" value="KATANIN P60 ATPASE-CONTAINING SUBUNIT A1-LIKE"/>
    <property type="match status" value="1"/>
</dbReference>
<gene>
    <name evidence="2" type="ORF">R3W88_029481</name>
</gene>
<keyword evidence="3" id="KW-1185">Reference proteome</keyword>
<dbReference type="InterPro" id="IPR050304">
    <property type="entry name" value="MT-severing_AAA_ATPase"/>
</dbReference>
<proteinExistence type="predicted"/>
<dbReference type="InterPro" id="IPR027417">
    <property type="entry name" value="P-loop_NTPase"/>
</dbReference>
<dbReference type="Gene3D" id="3.40.50.300">
    <property type="entry name" value="P-loop containing nucleotide triphosphate hydrolases"/>
    <property type="match status" value="1"/>
</dbReference>
<reference evidence="2 3" key="1">
    <citation type="submission" date="2023-10" db="EMBL/GenBank/DDBJ databases">
        <title>Genome-Wide Identification Analysis in wild type Solanum Pinnatisectum Reveals Some Genes Defensing Phytophthora Infestans.</title>
        <authorList>
            <person name="Sun C."/>
        </authorList>
    </citation>
    <scope>NUCLEOTIDE SEQUENCE [LARGE SCALE GENOMIC DNA]</scope>
    <source>
        <strain evidence="2">LQN</strain>
        <tissue evidence="2">Leaf</tissue>
    </source>
</reference>
<evidence type="ECO:0000313" key="3">
    <source>
        <dbReference type="Proteomes" id="UP001311915"/>
    </source>
</evidence>
<dbReference type="Pfam" id="PF17862">
    <property type="entry name" value="AAA_lid_3"/>
    <property type="match status" value="1"/>
</dbReference>
<dbReference type="AlphaFoldDB" id="A0AAV9K5F8"/>
<dbReference type="Proteomes" id="UP001311915">
    <property type="component" value="Unassembled WGS sequence"/>
</dbReference>
<dbReference type="GO" id="GO:0016887">
    <property type="term" value="F:ATP hydrolysis activity"/>
    <property type="evidence" value="ECO:0007669"/>
    <property type="project" value="TreeGrafter"/>
</dbReference>
<dbReference type="SUPFAM" id="SSF52540">
    <property type="entry name" value="P-loop containing nucleoside triphosphate hydrolases"/>
    <property type="match status" value="1"/>
</dbReference>
<dbReference type="GO" id="GO:0051013">
    <property type="term" value="P:microtubule severing"/>
    <property type="evidence" value="ECO:0007669"/>
    <property type="project" value="TreeGrafter"/>
</dbReference>
<dbReference type="PANTHER" id="PTHR23074">
    <property type="entry name" value="AAA DOMAIN-CONTAINING"/>
    <property type="match status" value="1"/>
</dbReference>
<dbReference type="Gene3D" id="1.10.8.60">
    <property type="match status" value="1"/>
</dbReference>